<keyword evidence="2" id="KW-1185">Reference proteome</keyword>
<name>A0ABV9YAJ1_9PSEU</name>
<evidence type="ECO:0000313" key="2">
    <source>
        <dbReference type="Proteomes" id="UP001595833"/>
    </source>
</evidence>
<dbReference type="Pfam" id="PF14430">
    <property type="entry name" value="Imm1"/>
    <property type="match status" value="1"/>
</dbReference>
<reference evidence="2" key="1">
    <citation type="journal article" date="2019" name="Int. J. Syst. Evol. Microbiol.">
        <title>The Global Catalogue of Microorganisms (GCM) 10K type strain sequencing project: providing services to taxonomists for standard genome sequencing and annotation.</title>
        <authorList>
            <consortium name="The Broad Institute Genomics Platform"/>
            <consortium name="The Broad Institute Genome Sequencing Center for Infectious Disease"/>
            <person name="Wu L."/>
            <person name="Ma J."/>
        </authorList>
    </citation>
    <scope>NUCLEOTIDE SEQUENCE [LARGE SCALE GENOMIC DNA]</scope>
    <source>
        <strain evidence="2">KCTC 12848</strain>
    </source>
</reference>
<comment type="caution">
    <text evidence="1">The sequence shown here is derived from an EMBL/GenBank/DDBJ whole genome shotgun (WGS) entry which is preliminary data.</text>
</comment>
<evidence type="ECO:0000313" key="1">
    <source>
        <dbReference type="EMBL" id="MFC5059738.1"/>
    </source>
</evidence>
<proteinExistence type="predicted"/>
<dbReference type="EMBL" id="JBHSJB010000044">
    <property type="protein sequence ID" value="MFC5059738.1"/>
    <property type="molecule type" value="Genomic_DNA"/>
</dbReference>
<dbReference type="RefSeq" id="WP_344043720.1">
    <property type="nucleotide sequence ID" value="NZ_BAAAKE010000050.1"/>
</dbReference>
<dbReference type="Proteomes" id="UP001595833">
    <property type="component" value="Unassembled WGS sequence"/>
</dbReference>
<sequence length="137" mass="15069">MATLNVTYDRITGEHPFTIDTHQDVDVLLDRLRALADVGPVPPLAEVVVAEDPFGTPFLYVGIGKDSGWVREPGEPDRWTHGEPDATGTMLYDYVGHGEDIPTRHIVPLNTVRAVLTTYLDHNGTVPNDDPHLHPVA</sequence>
<accession>A0ABV9YAJ1</accession>
<organism evidence="1 2">
    <name type="scientific">Saccharothrix xinjiangensis</name>
    <dbReference type="NCBI Taxonomy" id="204798"/>
    <lineage>
        <taxon>Bacteria</taxon>
        <taxon>Bacillati</taxon>
        <taxon>Actinomycetota</taxon>
        <taxon>Actinomycetes</taxon>
        <taxon>Pseudonocardiales</taxon>
        <taxon>Pseudonocardiaceae</taxon>
        <taxon>Saccharothrix</taxon>
    </lineage>
</organism>
<protein>
    <submittedName>
        <fullName evidence="1">Imm1 family immunity protein</fullName>
    </submittedName>
</protein>
<gene>
    <name evidence="1" type="ORF">ACFPFM_38990</name>
</gene>
<dbReference type="InterPro" id="IPR025680">
    <property type="entry name" value="DddI"/>
</dbReference>